<evidence type="ECO:0000313" key="2">
    <source>
        <dbReference type="EMBL" id="KRY02606.1"/>
    </source>
</evidence>
<dbReference type="EMBL" id="JYDQ01003652">
    <property type="protein sequence ID" value="KRY02606.1"/>
    <property type="molecule type" value="Genomic_DNA"/>
</dbReference>
<evidence type="ECO:0000313" key="4">
    <source>
        <dbReference type="Proteomes" id="UP000054783"/>
    </source>
</evidence>
<dbReference type="EMBL" id="JYDQ01002857">
    <property type="protein sequence ID" value="KRY03366.1"/>
    <property type="molecule type" value="Genomic_DNA"/>
</dbReference>
<name>A0A0V0YQR3_9BILA</name>
<sequence>MVSEIVIQDVPLRRPTKQLTKKTRDTLNKNTLYGRGVKF</sequence>
<keyword evidence="4" id="KW-1185">Reference proteome</keyword>
<dbReference type="EMBL" id="JYDQ01004522">
    <property type="protein sequence ID" value="KRX93598.1"/>
    <property type="molecule type" value="Genomic_DNA"/>
</dbReference>
<proteinExistence type="predicted"/>
<gene>
    <name evidence="3" type="ORF">T12_16139</name>
    <name evidence="2" type="ORF">T12_3162</name>
    <name evidence="1" type="ORF">T12_3852</name>
</gene>
<dbReference type="Proteomes" id="UP000054783">
    <property type="component" value="Unassembled WGS sequence"/>
</dbReference>
<evidence type="ECO:0000313" key="1">
    <source>
        <dbReference type="EMBL" id="KRX93598.1"/>
    </source>
</evidence>
<protein>
    <submittedName>
        <fullName evidence="2">Uncharacterized protein</fullName>
    </submittedName>
</protein>
<dbReference type="AlphaFoldDB" id="A0A0V0YQR3"/>
<accession>A0A0V0YQR3</accession>
<comment type="caution">
    <text evidence="2">The sequence shown here is derived from an EMBL/GenBank/DDBJ whole genome shotgun (WGS) entry which is preliminary data.</text>
</comment>
<organism evidence="2 4">
    <name type="scientific">Trichinella patagoniensis</name>
    <dbReference type="NCBI Taxonomy" id="990121"/>
    <lineage>
        <taxon>Eukaryota</taxon>
        <taxon>Metazoa</taxon>
        <taxon>Ecdysozoa</taxon>
        <taxon>Nematoda</taxon>
        <taxon>Enoplea</taxon>
        <taxon>Dorylaimia</taxon>
        <taxon>Trichinellida</taxon>
        <taxon>Trichinellidae</taxon>
        <taxon>Trichinella</taxon>
    </lineage>
</organism>
<evidence type="ECO:0000313" key="3">
    <source>
        <dbReference type="EMBL" id="KRY03366.1"/>
    </source>
</evidence>
<reference evidence="2 4" key="1">
    <citation type="submission" date="2015-01" db="EMBL/GenBank/DDBJ databases">
        <title>Evolution of Trichinella species and genotypes.</title>
        <authorList>
            <person name="Korhonen P.K."/>
            <person name="Edoardo P."/>
            <person name="Giuseppe L.R."/>
            <person name="Gasser R.B."/>
        </authorList>
    </citation>
    <scope>NUCLEOTIDE SEQUENCE [LARGE SCALE GENOMIC DNA]</scope>
    <source>
        <strain evidence="2">ISS2496</strain>
    </source>
</reference>